<gene>
    <name evidence="1" type="ORF">LCGC14_3006480</name>
</gene>
<sequence length="112" mass="13395">MDQEKMASQEDKMKVFCWGIKCPHLNEFTDEEGEWATCTAENCIYSEEFTKQWHEDNKGNREELVRHLIAQFGEFKKVVRMTTDVAYKVPTRDIIEKGIREQDLDQYPKWED</sequence>
<dbReference type="EMBL" id="LAZR01062098">
    <property type="protein sequence ID" value="KKK62224.1"/>
    <property type="molecule type" value="Genomic_DNA"/>
</dbReference>
<comment type="caution">
    <text evidence="1">The sequence shown here is derived from an EMBL/GenBank/DDBJ whole genome shotgun (WGS) entry which is preliminary data.</text>
</comment>
<dbReference type="AlphaFoldDB" id="A0A0F8Z731"/>
<evidence type="ECO:0000313" key="1">
    <source>
        <dbReference type="EMBL" id="KKK62224.1"/>
    </source>
</evidence>
<protein>
    <submittedName>
        <fullName evidence="1">Uncharacterized protein</fullName>
    </submittedName>
</protein>
<organism evidence="1">
    <name type="scientific">marine sediment metagenome</name>
    <dbReference type="NCBI Taxonomy" id="412755"/>
    <lineage>
        <taxon>unclassified sequences</taxon>
        <taxon>metagenomes</taxon>
        <taxon>ecological metagenomes</taxon>
    </lineage>
</organism>
<proteinExistence type="predicted"/>
<name>A0A0F8Z731_9ZZZZ</name>
<reference evidence="1" key="1">
    <citation type="journal article" date="2015" name="Nature">
        <title>Complex archaea that bridge the gap between prokaryotes and eukaryotes.</title>
        <authorList>
            <person name="Spang A."/>
            <person name="Saw J.H."/>
            <person name="Jorgensen S.L."/>
            <person name="Zaremba-Niedzwiedzka K."/>
            <person name="Martijn J."/>
            <person name="Lind A.E."/>
            <person name="van Eijk R."/>
            <person name="Schleper C."/>
            <person name="Guy L."/>
            <person name="Ettema T.J."/>
        </authorList>
    </citation>
    <scope>NUCLEOTIDE SEQUENCE</scope>
</reference>
<accession>A0A0F8Z731</accession>